<dbReference type="CDD" id="cd01189">
    <property type="entry name" value="INT_ICEBs1_C_like"/>
    <property type="match status" value="1"/>
</dbReference>
<dbReference type="Gene3D" id="1.10.150.130">
    <property type="match status" value="1"/>
</dbReference>
<dbReference type="EMBL" id="JBHMDG010000027">
    <property type="protein sequence ID" value="MFB9315020.1"/>
    <property type="molecule type" value="Genomic_DNA"/>
</dbReference>
<dbReference type="InterPro" id="IPR004107">
    <property type="entry name" value="Integrase_SAM-like_N"/>
</dbReference>
<organism evidence="8 9">
    <name type="scientific">Nocardioides plantarum</name>
    <dbReference type="NCBI Taxonomy" id="29299"/>
    <lineage>
        <taxon>Bacteria</taxon>
        <taxon>Bacillati</taxon>
        <taxon>Actinomycetota</taxon>
        <taxon>Actinomycetes</taxon>
        <taxon>Propionibacteriales</taxon>
        <taxon>Nocardioidaceae</taxon>
        <taxon>Nocardioides</taxon>
    </lineage>
</organism>
<dbReference type="InterPro" id="IPR011010">
    <property type="entry name" value="DNA_brk_join_enz"/>
</dbReference>
<dbReference type="InterPro" id="IPR044068">
    <property type="entry name" value="CB"/>
</dbReference>
<reference evidence="8 9" key="1">
    <citation type="submission" date="2024-09" db="EMBL/GenBank/DDBJ databases">
        <authorList>
            <person name="Sun Q."/>
            <person name="Mori K."/>
        </authorList>
    </citation>
    <scope>NUCLEOTIDE SEQUENCE [LARGE SCALE GENOMIC DNA]</scope>
    <source>
        <strain evidence="8 9">JCM 9626</strain>
    </source>
</reference>
<keyword evidence="2" id="KW-0229">DNA integration</keyword>
<keyword evidence="4" id="KW-0233">DNA recombination</keyword>
<feature type="domain" description="Tyr recombinase" evidence="6">
    <location>
        <begin position="166"/>
        <end position="364"/>
    </location>
</feature>
<evidence type="ECO:0000313" key="9">
    <source>
        <dbReference type="Proteomes" id="UP001589750"/>
    </source>
</evidence>
<evidence type="ECO:0000256" key="4">
    <source>
        <dbReference type="ARBA" id="ARBA00023172"/>
    </source>
</evidence>
<dbReference type="SUPFAM" id="SSF56349">
    <property type="entry name" value="DNA breaking-rejoining enzymes"/>
    <property type="match status" value="1"/>
</dbReference>
<keyword evidence="9" id="KW-1185">Reference proteome</keyword>
<evidence type="ECO:0000256" key="5">
    <source>
        <dbReference type="PROSITE-ProRule" id="PRU01248"/>
    </source>
</evidence>
<dbReference type="PANTHER" id="PTHR30349:SF64">
    <property type="entry name" value="PROPHAGE INTEGRASE INTD-RELATED"/>
    <property type="match status" value="1"/>
</dbReference>
<evidence type="ECO:0000256" key="2">
    <source>
        <dbReference type="ARBA" id="ARBA00022908"/>
    </source>
</evidence>
<evidence type="ECO:0000259" key="7">
    <source>
        <dbReference type="PROSITE" id="PS51900"/>
    </source>
</evidence>
<evidence type="ECO:0000313" key="8">
    <source>
        <dbReference type="EMBL" id="MFB9315020.1"/>
    </source>
</evidence>
<keyword evidence="3 5" id="KW-0238">DNA-binding</keyword>
<dbReference type="Pfam" id="PF26003">
    <property type="entry name" value="Integrase_N_phage"/>
    <property type="match status" value="1"/>
</dbReference>
<comment type="caution">
    <text evidence="8">The sequence shown here is derived from an EMBL/GenBank/DDBJ whole genome shotgun (WGS) entry which is preliminary data.</text>
</comment>
<dbReference type="InterPro" id="IPR050090">
    <property type="entry name" value="Tyrosine_recombinase_XerCD"/>
</dbReference>
<sequence>MASYSVAKRPNGQWRARYRGPDHKERSRHFDRKVDAERWARTEVARLDRGEWTSPELGRLTVGEYSQEWLRSKVRIRPSTRLMYDVVLRNQVLPTWESVRLDAVRHEDVGAWIAKLHGNGLSAARTRHAWVVLSQILELAVRSHRIPNNQAKGVELPALPSKSERDKTRFLDEREVWALAEAAGDFSLSVLVLAWCGLRFGELAALRCSSLNVTNRELRVSATLSESNGKLVEGPPKTETSNRTVPVPAWLCDELAARTEGREPTDHLLTSPNGGPLRSGNWRYRVFDPAVKKTGLASQQRGDMLRPHDLRHTCASLHIKHGTPPKVLSTMLGHASVAITLDRYGHLYPGEVHMFVDRLGEVALAARADYLRTAGRSEAPDGAPDQP</sequence>
<dbReference type="Pfam" id="PF14659">
    <property type="entry name" value="Phage_int_SAM_3"/>
    <property type="match status" value="1"/>
</dbReference>
<dbReference type="PROSITE" id="PS51898">
    <property type="entry name" value="TYR_RECOMBINASE"/>
    <property type="match status" value="1"/>
</dbReference>
<dbReference type="RefSeq" id="WP_170215388.1">
    <property type="nucleotide sequence ID" value="NZ_JBHMDG010000027.1"/>
</dbReference>
<dbReference type="InterPro" id="IPR058717">
    <property type="entry name" value="Phage_L5_Integrase_N"/>
</dbReference>
<dbReference type="PANTHER" id="PTHR30349">
    <property type="entry name" value="PHAGE INTEGRASE-RELATED"/>
    <property type="match status" value="1"/>
</dbReference>
<dbReference type="InterPro" id="IPR002104">
    <property type="entry name" value="Integrase_catalytic"/>
</dbReference>
<evidence type="ECO:0000256" key="1">
    <source>
        <dbReference type="ARBA" id="ARBA00008857"/>
    </source>
</evidence>
<gene>
    <name evidence="8" type="ORF">ACFFRI_18325</name>
</gene>
<dbReference type="Pfam" id="PF00589">
    <property type="entry name" value="Phage_integrase"/>
    <property type="match status" value="1"/>
</dbReference>
<dbReference type="InterPro" id="IPR010998">
    <property type="entry name" value="Integrase_recombinase_N"/>
</dbReference>
<dbReference type="Gene3D" id="1.10.443.10">
    <property type="entry name" value="Intergrase catalytic core"/>
    <property type="match status" value="1"/>
</dbReference>
<dbReference type="Proteomes" id="UP001589750">
    <property type="component" value="Unassembled WGS sequence"/>
</dbReference>
<feature type="domain" description="Core-binding (CB)" evidence="7">
    <location>
        <begin position="60"/>
        <end position="141"/>
    </location>
</feature>
<evidence type="ECO:0000256" key="3">
    <source>
        <dbReference type="ARBA" id="ARBA00023125"/>
    </source>
</evidence>
<comment type="similarity">
    <text evidence="1">Belongs to the 'phage' integrase family.</text>
</comment>
<protein>
    <submittedName>
        <fullName evidence="8">Tyrosine-type recombinase/integrase</fullName>
    </submittedName>
</protein>
<name>A0ABV5KGY4_9ACTN</name>
<proteinExistence type="inferred from homology"/>
<dbReference type="InterPro" id="IPR013762">
    <property type="entry name" value="Integrase-like_cat_sf"/>
</dbReference>
<accession>A0ABV5KGY4</accession>
<evidence type="ECO:0000259" key="6">
    <source>
        <dbReference type="PROSITE" id="PS51898"/>
    </source>
</evidence>
<dbReference type="PROSITE" id="PS51900">
    <property type="entry name" value="CB"/>
    <property type="match status" value="1"/>
</dbReference>